<feature type="transmembrane region" description="Helical" evidence="12">
    <location>
        <begin position="173"/>
        <end position="192"/>
    </location>
</feature>
<evidence type="ECO:0000256" key="4">
    <source>
        <dbReference type="ARBA" id="ARBA00022723"/>
    </source>
</evidence>
<evidence type="ECO:0000313" key="14">
    <source>
        <dbReference type="Proteomes" id="UP000294887"/>
    </source>
</evidence>
<keyword evidence="6" id="KW-0560">Oxidoreductase</keyword>
<feature type="transmembrane region" description="Helical" evidence="12">
    <location>
        <begin position="104"/>
        <end position="124"/>
    </location>
</feature>
<dbReference type="Proteomes" id="UP000294887">
    <property type="component" value="Unassembled WGS sequence"/>
</dbReference>
<organism evidence="13 14">
    <name type="scientific">Cocleimonas flava</name>
    <dbReference type="NCBI Taxonomy" id="634765"/>
    <lineage>
        <taxon>Bacteria</taxon>
        <taxon>Pseudomonadati</taxon>
        <taxon>Pseudomonadota</taxon>
        <taxon>Gammaproteobacteria</taxon>
        <taxon>Thiotrichales</taxon>
        <taxon>Thiotrichaceae</taxon>
        <taxon>Cocleimonas</taxon>
    </lineage>
</organism>
<evidence type="ECO:0000313" key="13">
    <source>
        <dbReference type="EMBL" id="TCJ84488.1"/>
    </source>
</evidence>
<keyword evidence="3 12" id="KW-0812">Transmembrane</keyword>
<comment type="subcellular location">
    <subcellularLocation>
        <location evidence="1">Membrane</location>
        <topology evidence="1">Multi-pass membrane protein</topology>
    </subcellularLocation>
</comment>
<evidence type="ECO:0000256" key="2">
    <source>
        <dbReference type="ARBA" id="ARBA00022475"/>
    </source>
</evidence>
<dbReference type="InterPro" id="IPR050450">
    <property type="entry name" value="COX15/CtaA_HemeA_synthase"/>
</dbReference>
<comment type="pathway">
    <text evidence="11">Porphyrin-containing compound metabolism.</text>
</comment>
<dbReference type="InterPro" id="IPR003780">
    <property type="entry name" value="COX15/CtaA_fam"/>
</dbReference>
<dbReference type="EMBL" id="SMFQ01000004">
    <property type="protein sequence ID" value="TCJ84488.1"/>
    <property type="molecule type" value="Genomic_DNA"/>
</dbReference>
<reference evidence="13 14" key="1">
    <citation type="submission" date="2019-03" db="EMBL/GenBank/DDBJ databases">
        <title>Genomic Encyclopedia of Type Strains, Phase IV (KMG-IV): sequencing the most valuable type-strain genomes for metagenomic binning, comparative biology and taxonomic classification.</title>
        <authorList>
            <person name="Goeker M."/>
        </authorList>
    </citation>
    <scope>NUCLEOTIDE SEQUENCE [LARGE SCALE GENOMIC DNA]</scope>
    <source>
        <strain evidence="13 14">DSM 24830</strain>
    </source>
</reference>
<dbReference type="PANTHER" id="PTHR35457">
    <property type="entry name" value="HEME A SYNTHASE"/>
    <property type="match status" value="1"/>
</dbReference>
<evidence type="ECO:0000256" key="10">
    <source>
        <dbReference type="ARBA" id="ARBA00023157"/>
    </source>
</evidence>
<evidence type="ECO:0000256" key="7">
    <source>
        <dbReference type="ARBA" id="ARBA00023004"/>
    </source>
</evidence>
<accession>A0A4R1EZ28</accession>
<dbReference type="OrthoDB" id="1447144at2"/>
<dbReference type="RefSeq" id="WP_131906243.1">
    <property type="nucleotide sequence ID" value="NZ_BAAAFU010000006.1"/>
</dbReference>
<evidence type="ECO:0000256" key="8">
    <source>
        <dbReference type="ARBA" id="ARBA00023133"/>
    </source>
</evidence>
<keyword evidence="7" id="KW-0408">Iron</keyword>
<evidence type="ECO:0000256" key="12">
    <source>
        <dbReference type="SAM" id="Phobius"/>
    </source>
</evidence>
<protein>
    <submittedName>
        <fullName evidence="13">Cytochrome c oxidase assembly protein subunit 15</fullName>
    </submittedName>
</protein>
<dbReference type="GO" id="GO:0016020">
    <property type="term" value="C:membrane"/>
    <property type="evidence" value="ECO:0007669"/>
    <property type="project" value="UniProtKB-SubCell"/>
</dbReference>
<dbReference type="GO" id="GO:0016491">
    <property type="term" value="F:oxidoreductase activity"/>
    <property type="evidence" value="ECO:0007669"/>
    <property type="project" value="UniProtKB-KW"/>
</dbReference>
<keyword evidence="4" id="KW-0479">Metal-binding</keyword>
<dbReference type="PANTHER" id="PTHR35457:SF1">
    <property type="entry name" value="HEME A SYNTHASE"/>
    <property type="match status" value="1"/>
</dbReference>
<evidence type="ECO:0000256" key="5">
    <source>
        <dbReference type="ARBA" id="ARBA00022989"/>
    </source>
</evidence>
<dbReference type="AlphaFoldDB" id="A0A4R1EZ28"/>
<name>A0A4R1EZ28_9GAMM</name>
<keyword evidence="5 12" id="KW-1133">Transmembrane helix</keyword>
<keyword evidence="14" id="KW-1185">Reference proteome</keyword>
<dbReference type="GO" id="GO:0006784">
    <property type="term" value="P:heme A biosynthetic process"/>
    <property type="evidence" value="ECO:0007669"/>
    <property type="project" value="InterPro"/>
</dbReference>
<dbReference type="Pfam" id="PF02628">
    <property type="entry name" value="COX15-CtaA"/>
    <property type="match status" value="1"/>
</dbReference>
<feature type="transmembrane region" description="Helical" evidence="12">
    <location>
        <begin position="284"/>
        <end position="308"/>
    </location>
</feature>
<feature type="transmembrane region" description="Helical" evidence="12">
    <location>
        <begin position="72"/>
        <end position="92"/>
    </location>
</feature>
<evidence type="ECO:0000256" key="11">
    <source>
        <dbReference type="ARBA" id="ARBA00023444"/>
    </source>
</evidence>
<keyword evidence="8" id="KW-0350">Heme biosynthesis</keyword>
<keyword evidence="10" id="KW-1015">Disulfide bond</keyword>
<comment type="caution">
    <text evidence="13">The sequence shown here is derived from an EMBL/GenBank/DDBJ whole genome shotgun (WGS) entry which is preliminary data.</text>
</comment>
<proteinExistence type="predicted"/>
<feature type="transmembrane region" description="Helical" evidence="12">
    <location>
        <begin position="251"/>
        <end position="272"/>
    </location>
</feature>
<evidence type="ECO:0000256" key="3">
    <source>
        <dbReference type="ARBA" id="ARBA00022692"/>
    </source>
</evidence>
<evidence type="ECO:0000256" key="1">
    <source>
        <dbReference type="ARBA" id="ARBA00004141"/>
    </source>
</evidence>
<evidence type="ECO:0000256" key="9">
    <source>
        <dbReference type="ARBA" id="ARBA00023136"/>
    </source>
</evidence>
<evidence type="ECO:0000256" key="6">
    <source>
        <dbReference type="ARBA" id="ARBA00023002"/>
    </source>
</evidence>
<feature type="transmembrane region" description="Helical" evidence="12">
    <location>
        <begin position="314"/>
        <end position="331"/>
    </location>
</feature>
<dbReference type="GO" id="GO:0046872">
    <property type="term" value="F:metal ion binding"/>
    <property type="evidence" value="ECO:0007669"/>
    <property type="project" value="UniProtKB-KW"/>
</dbReference>
<gene>
    <name evidence="13" type="ORF">EV695_2445</name>
</gene>
<sequence length="333" mass="36691">MINPKSYSKVLGFAVLLTLIVIVLGAYTRLTDSGLGCPDWPGCYGQLSVPENISTHEYQRPLEKHKAWNEMIHRYVAGTLGFVVLFILFMTIRGKNVLKQSVGLPLLLLATVIFQALLGMWTVTLLLSPLIVTAHLLGGFTTLSLLWWLWLNNRSTTLHSNNSDSSPVIHKSSLLKIAALFGLLLVIIQIFLGGWTSTNYAALACGTQFPSCFNSWWPDMDFVKGFELTHESGVDYEFGVLESPARTAIHYTHRMGALVVFSYMMLLGIRLLSVGGTFSKLAKLLLVVLFSQVSLGIMNVMLGLPIAVATLHTLFAALLLLATLAITHRIIKS</sequence>
<feature type="transmembrane region" description="Helical" evidence="12">
    <location>
        <begin position="130"/>
        <end position="152"/>
    </location>
</feature>
<keyword evidence="9 12" id="KW-0472">Membrane</keyword>
<keyword evidence="2" id="KW-1003">Cell membrane</keyword>